<gene>
    <name evidence="3" type="ORF">RS86_02322</name>
</gene>
<reference evidence="3 4" key="1">
    <citation type="submission" date="2015-02" db="EMBL/GenBank/DDBJ databases">
        <title>Draft genome sequences of ten Microbacterium spp. with emphasis on heavy metal contaminated environments.</title>
        <authorList>
            <person name="Corretto E."/>
        </authorList>
    </citation>
    <scope>NUCLEOTIDE SEQUENCE [LARGE SCALE GENOMIC DNA]</scope>
    <source>
        <strain evidence="3 4">ARN176</strain>
    </source>
</reference>
<evidence type="ECO:0000313" key="4">
    <source>
        <dbReference type="Proteomes" id="UP000033740"/>
    </source>
</evidence>
<dbReference type="Proteomes" id="UP000033740">
    <property type="component" value="Unassembled WGS sequence"/>
</dbReference>
<protein>
    <recommendedName>
        <fullName evidence="5">Secreted protein</fullName>
    </recommendedName>
</protein>
<feature type="region of interest" description="Disordered" evidence="1">
    <location>
        <begin position="94"/>
        <end position="173"/>
    </location>
</feature>
<dbReference type="EMBL" id="JYIX01000036">
    <property type="protein sequence ID" value="KJL32545.1"/>
    <property type="molecule type" value="Genomic_DNA"/>
</dbReference>
<dbReference type="STRING" id="582680.RS86_02322"/>
<organism evidence="3 4">
    <name type="scientific">Microbacterium azadirachtae</name>
    <dbReference type="NCBI Taxonomy" id="582680"/>
    <lineage>
        <taxon>Bacteria</taxon>
        <taxon>Bacillati</taxon>
        <taxon>Actinomycetota</taxon>
        <taxon>Actinomycetes</taxon>
        <taxon>Micrococcales</taxon>
        <taxon>Microbacteriaceae</taxon>
        <taxon>Microbacterium</taxon>
    </lineage>
</organism>
<keyword evidence="2" id="KW-0732">Signal</keyword>
<evidence type="ECO:0008006" key="5">
    <source>
        <dbReference type="Google" id="ProtNLM"/>
    </source>
</evidence>
<sequence>MFLTKRSRGALAALAAVPLTIAILSGCSAGGGGQPSSDGAERPSAEAKSFDDWQLAFAQCMRGEGLDFPDPSKGGLGVTIDQSNAAAFDKASTKCREKLGNPPAAPGDEGKTEEQLQEEALKSAKCFRENGIDMPDPKNGSTAAMPMDVPPEVLKKCLPGAGDADGGSARPNG</sequence>
<dbReference type="AlphaFoldDB" id="A0A0F0LJQ5"/>
<feature type="chain" id="PRO_5002445212" description="Secreted protein" evidence="2">
    <location>
        <begin position="30"/>
        <end position="173"/>
    </location>
</feature>
<feature type="signal peptide" evidence="2">
    <location>
        <begin position="1"/>
        <end position="29"/>
    </location>
</feature>
<evidence type="ECO:0000256" key="1">
    <source>
        <dbReference type="SAM" id="MobiDB-lite"/>
    </source>
</evidence>
<evidence type="ECO:0000256" key="2">
    <source>
        <dbReference type="SAM" id="SignalP"/>
    </source>
</evidence>
<keyword evidence="4" id="KW-1185">Reference proteome</keyword>
<accession>A0A0F0LJQ5</accession>
<name>A0A0F0LJQ5_9MICO</name>
<dbReference type="RefSeq" id="WP_045272417.1">
    <property type="nucleotide sequence ID" value="NZ_JYIX01000036.1"/>
</dbReference>
<dbReference type="PROSITE" id="PS51257">
    <property type="entry name" value="PROKAR_LIPOPROTEIN"/>
    <property type="match status" value="1"/>
</dbReference>
<evidence type="ECO:0000313" key="3">
    <source>
        <dbReference type="EMBL" id="KJL32545.1"/>
    </source>
</evidence>
<feature type="compositionally biased region" description="Basic and acidic residues" evidence="1">
    <location>
        <begin position="108"/>
        <end position="131"/>
    </location>
</feature>
<comment type="caution">
    <text evidence="3">The sequence shown here is derived from an EMBL/GenBank/DDBJ whole genome shotgun (WGS) entry which is preliminary data.</text>
</comment>
<dbReference type="PATRIC" id="fig|582680.6.peg.2388"/>
<proteinExistence type="predicted"/>